<feature type="region of interest" description="Disordered" evidence="1">
    <location>
        <begin position="49"/>
        <end position="110"/>
    </location>
</feature>
<evidence type="ECO:0000313" key="2">
    <source>
        <dbReference type="EMBL" id="KAJ2754345.1"/>
    </source>
</evidence>
<protein>
    <submittedName>
        <fullName evidence="2">Uncharacterized protein</fullName>
    </submittedName>
</protein>
<dbReference type="AlphaFoldDB" id="A0A9W8LCG4"/>
<keyword evidence="3" id="KW-1185">Reference proteome</keyword>
<accession>A0A9W8LCG4</accession>
<evidence type="ECO:0000256" key="1">
    <source>
        <dbReference type="SAM" id="MobiDB-lite"/>
    </source>
</evidence>
<comment type="caution">
    <text evidence="2">The sequence shown here is derived from an EMBL/GenBank/DDBJ whole genome shotgun (WGS) entry which is preliminary data.</text>
</comment>
<feature type="compositionally biased region" description="Low complexity" evidence="1">
    <location>
        <begin position="64"/>
        <end position="85"/>
    </location>
</feature>
<dbReference type="OrthoDB" id="5589985at2759"/>
<organism evidence="2 3">
    <name type="scientific">Coemansia pectinata</name>
    <dbReference type="NCBI Taxonomy" id="1052879"/>
    <lineage>
        <taxon>Eukaryota</taxon>
        <taxon>Fungi</taxon>
        <taxon>Fungi incertae sedis</taxon>
        <taxon>Zoopagomycota</taxon>
        <taxon>Kickxellomycotina</taxon>
        <taxon>Kickxellomycetes</taxon>
        <taxon>Kickxellales</taxon>
        <taxon>Kickxellaceae</taxon>
        <taxon>Coemansia</taxon>
    </lineage>
</organism>
<evidence type="ECO:0000313" key="3">
    <source>
        <dbReference type="Proteomes" id="UP001140011"/>
    </source>
</evidence>
<reference evidence="2" key="1">
    <citation type="submission" date="2022-07" db="EMBL/GenBank/DDBJ databases">
        <title>Phylogenomic reconstructions and comparative analyses of Kickxellomycotina fungi.</title>
        <authorList>
            <person name="Reynolds N.K."/>
            <person name="Stajich J.E."/>
            <person name="Barry K."/>
            <person name="Grigoriev I.V."/>
            <person name="Crous P."/>
            <person name="Smith M.E."/>
        </authorList>
    </citation>
    <scope>NUCLEOTIDE SEQUENCE</scope>
    <source>
        <strain evidence="2">BCRC 34297</strain>
    </source>
</reference>
<dbReference type="EMBL" id="JANBUH010000123">
    <property type="protein sequence ID" value="KAJ2754345.1"/>
    <property type="molecule type" value="Genomic_DNA"/>
</dbReference>
<dbReference type="Proteomes" id="UP001140011">
    <property type="component" value="Unassembled WGS sequence"/>
</dbReference>
<gene>
    <name evidence="2" type="ORF">GGI19_002468</name>
</gene>
<sequence length="135" mass="15332">MDMQKLLVPVNTEAGVAPTDYFEFPQFHRIYLQWMLLIASKEEIEDMARKGTWRKQRPAGTATSRLPQPARQQQQSQPPSQSLQSRSRRRSRARSRSTSLEISPSSPLPVVDGRLQRLIDSYQDDLGLPGISAVL</sequence>
<proteinExistence type="predicted"/>
<name>A0A9W8LCG4_9FUNG</name>
<feature type="compositionally biased region" description="Basic residues" evidence="1">
    <location>
        <begin position="86"/>
        <end position="95"/>
    </location>
</feature>